<name>K9W969_9CYAN</name>
<proteinExistence type="predicted"/>
<evidence type="ECO:0000313" key="1">
    <source>
        <dbReference type="EMBL" id="AFZ16309.1"/>
    </source>
</evidence>
<reference evidence="1 2" key="1">
    <citation type="submission" date="2012-06" db="EMBL/GenBank/DDBJ databases">
        <title>Finished chromosome of genome of Microcoleus sp. PCC 7113.</title>
        <authorList>
            <consortium name="US DOE Joint Genome Institute"/>
            <person name="Gugger M."/>
            <person name="Coursin T."/>
            <person name="Rippka R."/>
            <person name="Tandeau De Marsac N."/>
            <person name="Huntemann M."/>
            <person name="Wei C.-L."/>
            <person name="Han J."/>
            <person name="Detter J.C."/>
            <person name="Han C."/>
            <person name="Tapia R."/>
            <person name="Chen A."/>
            <person name="Kyrpides N."/>
            <person name="Mavromatis K."/>
            <person name="Markowitz V."/>
            <person name="Szeto E."/>
            <person name="Ivanova N."/>
            <person name="Pagani I."/>
            <person name="Pati A."/>
            <person name="Goodwin L."/>
            <person name="Nordberg H.P."/>
            <person name="Cantor M.N."/>
            <person name="Hua S.X."/>
            <person name="Woyke T."/>
            <person name="Kerfeld C.A."/>
        </authorList>
    </citation>
    <scope>NUCLEOTIDE SEQUENCE [LARGE SCALE GENOMIC DNA]</scope>
    <source>
        <strain evidence="1 2">PCC 7113</strain>
    </source>
</reference>
<dbReference type="AlphaFoldDB" id="K9W969"/>
<protein>
    <submittedName>
        <fullName evidence="1">Uncharacterized protein</fullName>
    </submittedName>
</protein>
<dbReference type="Proteomes" id="UP000010471">
    <property type="component" value="Chromosome"/>
</dbReference>
<sequence length="63" mass="6907">MIGLKLTGIQLCMTLFGKLGVGWAPCLSTQLNLKTLKLTSLSGKGLQTIFDIKFNKNESNYSK</sequence>
<dbReference type="EMBL" id="CP003630">
    <property type="protein sequence ID" value="AFZ16309.1"/>
    <property type="molecule type" value="Genomic_DNA"/>
</dbReference>
<accession>K9W969</accession>
<gene>
    <name evidence="1" type="ORF">Mic7113_0388</name>
</gene>
<evidence type="ECO:0000313" key="2">
    <source>
        <dbReference type="Proteomes" id="UP000010471"/>
    </source>
</evidence>
<keyword evidence="2" id="KW-1185">Reference proteome</keyword>
<dbReference type="HOGENOM" id="CLU_2880880_0_0_3"/>
<dbReference type="STRING" id="1173027.Mic7113_0388"/>
<organism evidence="1 2">
    <name type="scientific">Allocoleopsis franciscana PCC 7113</name>
    <dbReference type="NCBI Taxonomy" id="1173027"/>
    <lineage>
        <taxon>Bacteria</taxon>
        <taxon>Bacillati</taxon>
        <taxon>Cyanobacteriota</taxon>
        <taxon>Cyanophyceae</taxon>
        <taxon>Coleofasciculales</taxon>
        <taxon>Coleofasciculaceae</taxon>
        <taxon>Allocoleopsis</taxon>
        <taxon>Allocoleopsis franciscana</taxon>
    </lineage>
</organism>
<dbReference type="KEGG" id="mic:Mic7113_0388"/>